<name>A0A8T2PRS3_9TELE</name>
<evidence type="ECO:0000313" key="3">
    <source>
        <dbReference type="Proteomes" id="UP000824540"/>
    </source>
</evidence>
<keyword evidence="3" id="KW-1185">Reference proteome</keyword>
<evidence type="ECO:0000313" key="2">
    <source>
        <dbReference type="EMBL" id="KAG9354097.1"/>
    </source>
</evidence>
<feature type="compositionally biased region" description="Basic and acidic residues" evidence="1">
    <location>
        <begin position="102"/>
        <end position="123"/>
    </location>
</feature>
<feature type="region of interest" description="Disordered" evidence="1">
    <location>
        <begin position="95"/>
        <end position="123"/>
    </location>
</feature>
<reference evidence="2" key="1">
    <citation type="thesis" date="2021" institute="BYU ScholarsArchive" country="Provo, UT, USA">
        <title>Applications of and Algorithms for Genome Assembly and Genomic Analyses with an Emphasis on Marine Teleosts.</title>
        <authorList>
            <person name="Pickett B.D."/>
        </authorList>
    </citation>
    <scope>NUCLEOTIDE SEQUENCE</scope>
    <source>
        <strain evidence="2">HI-2016</strain>
    </source>
</reference>
<feature type="non-terminal residue" evidence="2">
    <location>
        <position position="123"/>
    </location>
</feature>
<dbReference type="AlphaFoldDB" id="A0A8T2PRS3"/>
<evidence type="ECO:0000256" key="1">
    <source>
        <dbReference type="SAM" id="MobiDB-lite"/>
    </source>
</evidence>
<feature type="compositionally biased region" description="Basic and acidic residues" evidence="1">
    <location>
        <begin position="1"/>
        <end position="21"/>
    </location>
</feature>
<proteinExistence type="predicted"/>
<protein>
    <submittedName>
        <fullName evidence="2">Uncharacterized protein</fullName>
    </submittedName>
</protein>
<dbReference type="Proteomes" id="UP000824540">
    <property type="component" value="Unassembled WGS sequence"/>
</dbReference>
<feature type="region of interest" description="Disordered" evidence="1">
    <location>
        <begin position="1"/>
        <end position="24"/>
    </location>
</feature>
<dbReference type="EMBL" id="JAFBMS010000003">
    <property type="protein sequence ID" value="KAG9354097.1"/>
    <property type="molecule type" value="Genomic_DNA"/>
</dbReference>
<comment type="caution">
    <text evidence="2">The sequence shown here is derived from an EMBL/GenBank/DDBJ whole genome shotgun (WGS) entry which is preliminary data.</text>
</comment>
<gene>
    <name evidence="2" type="ORF">JZ751_012221</name>
</gene>
<sequence length="123" mass="13092">MHSPSENRIENSVDPPPERKITQTAVISDQTFNERDDRPTAKIGLSLCTGSAVAVTEELATDLVSKMEAGEAKDPALGTSGGLLSAPIDYSSMRARAGGGDRIGRGRGERLCHHSDKETEGKE</sequence>
<organism evidence="2 3">
    <name type="scientific">Albula glossodonta</name>
    <name type="common">roundjaw bonefish</name>
    <dbReference type="NCBI Taxonomy" id="121402"/>
    <lineage>
        <taxon>Eukaryota</taxon>
        <taxon>Metazoa</taxon>
        <taxon>Chordata</taxon>
        <taxon>Craniata</taxon>
        <taxon>Vertebrata</taxon>
        <taxon>Euteleostomi</taxon>
        <taxon>Actinopterygii</taxon>
        <taxon>Neopterygii</taxon>
        <taxon>Teleostei</taxon>
        <taxon>Albuliformes</taxon>
        <taxon>Albulidae</taxon>
        <taxon>Albula</taxon>
    </lineage>
</organism>
<accession>A0A8T2PRS3</accession>